<dbReference type="KEGG" id="ssl:SS1G_10720"/>
<dbReference type="RefSeq" id="XP_001588273.1">
    <property type="nucleotide sequence ID" value="XM_001588223.1"/>
</dbReference>
<name>A0A1D9QBE8_SCLS1</name>
<feature type="compositionally biased region" description="Acidic residues" evidence="1">
    <location>
        <begin position="26"/>
        <end position="46"/>
    </location>
</feature>
<dbReference type="VEuPathDB" id="FungiDB:sscle_09g070400"/>
<evidence type="ECO:0000256" key="1">
    <source>
        <dbReference type="SAM" id="MobiDB-lite"/>
    </source>
</evidence>
<feature type="region of interest" description="Disordered" evidence="1">
    <location>
        <begin position="25"/>
        <end position="69"/>
    </location>
</feature>
<evidence type="ECO:0000313" key="2">
    <source>
        <dbReference type="EMBL" id="APA12270.1"/>
    </source>
</evidence>
<dbReference type="Proteomes" id="UP000177798">
    <property type="component" value="Chromosome 9"/>
</dbReference>
<sequence>MLIGSFYPLTADEWIEMACYISSEYNTDDSEDERELTNADAEESESGESGGNQEMSQQVIVEDDEEKSK</sequence>
<organism evidence="2 3">
    <name type="scientific">Sclerotinia sclerotiorum (strain ATCC 18683 / 1980 / Ss-1)</name>
    <name type="common">White mold</name>
    <name type="synonym">Whetzelinia sclerotiorum</name>
    <dbReference type="NCBI Taxonomy" id="665079"/>
    <lineage>
        <taxon>Eukaryota</taxon>
        <taxon>Fungi</taxon>
        <taxon>Dikarya</taxon>
        <taxon>Ascomycota</taxon>
        <taxon>Pezizomycotina</taxon>
        <taxon>Leotiomycetes</taxon>
        <taxon>Helotiales</taxon>
        <taxon>Sclerotiniaceae</taxon>
        <taxon>Sclerotinia</taxon>
    </lineage>
</organism>
<protein>
    <submittedName>
        <fullName evidence="2">Uncharacterized protein</fullName>
    </submittedName>
</protein>
<evidence type="ECO:0000313" key="3">
    <source>
        <dbReference type="Proteomes" id="UP000177798"/>
    </source>
</evidence>
<gene>
    <name evidence="2" type="ORF">sscle_09g070400</name>
</gene>
<dbReference type="AlphaFoldDB" id="A0A1D9QBE8"/>
<accession>A0A1D9QBE8</accession>
<reference evidence="3" key="1">
    <citation type="journal article" date="2017" name="Genome Biol. Evol.">
        <title>The complete genome sequence of the phytopathogenic fungus Sclerotinia sclerotiorum reveals insights into the genome architecture of broad host range pathogens.</title>
        <authorList>
            <person name="Derbyshire M."/>
            <person name="Denton-Giles M."/>
            <person name="Hegedus D."/>
            <person name="Seifbarghy S."/>
            <person name="Rollins J."/>
            <person name="van Kan J."/>
            <person name="Seidl M.F."/>
            <person name="Faino L."/>
            <person name="Mbengue M."/>
            <person name="Navaud O."/>
            <person name="Raffaele S."/>
            <person name="Hammond-Kosack K."/>
            <person name="Heard S."/>
            <person name="Oliver R."/>
        </authorList>
    </citation>
    <scope>NUCLEOTIDE SEQUENCE [LARGE SCALE GENOMIC DNA]</scope>
    <source>
        <strain evidence="3">ATCC 18683 / 1980 / Ss-1</strain>
    </source>
</reference>
<dbReference type="EMBL" id="CP017822">
    <property type="protein sequence ID" value="APA12270.1"/>
    <property type="molecule type" value="Genomic_DNA"/>
</dbReference>
<proteinExistence type="predicted"/>